<dbReference type="Pfam" id="PF14808">
    <property type="entry name" value="TMEM164"/>
    <property type="match status" value="1"/>
</dbReference>
<keyword evidence="1" id="KW-0472">Membrane</keyword>
<feature type="transmembrane region" description="Helical" evidence="1">
    <location>
        <begin position="70"/>
        <end position="88"/>
    </location>
</feature>
<feature type="transmembrane region" description="Helical" evidence="1">
    <location>
        <begin position="186"/>
        <end position="207"/>
    </location>
</feature>
<evidence type="ECO:0000313" key="3">
    <source>
        <dbReference type="Proteomes" id="UP000245622"/>
    </source>
</evidence>
<dbReference type="EMBL" id="LN555523">
    <property type="protein sequence ID" value="CED94427.1"/>
    <property type="molecule type" value="Genomic_DNA"/>
</dbReference>
<dbReference type="KEGG" id="ril:CRIB_1820"/>
<dbReference type="AlphaFoldDB" id="A0A1V1I2S7"/>
<keyword evidence="1" id="KW-1133">Transmembrane helix</keyword>
<evidence type="ECO:0000313" key="2">
    <source>
        <dbReference type="EMBL" id="CED94427.1"/>
    </source>
</evidence>
<feature type="transmembrane region" description="Helical" evidence="1">
    <location>
        <begin position="93"/>
        <end position="112"/>
    </location>
</feature>
<dbReference type="Proteomes" id="UP000245622">
    <property type="component" value="Chromosome 1"/>
</dbReference>
<gene>
    <name evidence="2" type="ORF">CRIB_1820</name>
</gene>
<evidence type="ECO:0000256" key="1">
    <source>
        <dbReference type="SAM" id="Phobius"/>
    </source>
</evidence>
<protein>
    <submittedName>
        <fullName evidence="2">Integral membrane protein</fullName>
    </submittedName>
</protein>
<reference evidence="2 3" key="1">
    <citation type="submission" date="2014-04" db="EMBL/GenBank/DDBJ databases">
        <authorList>
            <person name="Hornung B.V."/>
        </authorList>
    </citation>
    <scope>NUCLEOTIDE SEQUENCE [LARGE SCALE GENOMIC DNA]</scope>
    <source>
        <strain evidence="2 3">CRIB</strain>
    </source>
</reference>
<feature type="transmembrane region" description="Helical" evidence="1">
    <location>
        <begin position="6"/>
        <end position="25"/>
    </location>
</feature>
<keyword evidence="3" id="KW-1185">Reference proteome</keyword>
<keyword evidence="1" id="KW-0812">Transmembrane</keyword>
<name>A0A1V1I2S7_9FIRM</name>
<organism evidence="2 3">
    <name type="scientific">Romboutsia ilealis</name>
    <dbReference type="NCBI Taxonomy" id="1115758"/>
    <lineage>
        <taxon>Bacteria</taxon>
        <taxon>Bacillati</taxon>
        <taxon>Bacillota</taxon>
        <taxon>Clostridia</taxon>
        <taxon>Peptostreptococcales</taxon>
        <taxon>Peptostreptococcaceae</taxon>
        <taxon>Romboutsia</taxon>
    </lineage>
</organism>
<feature type="transmembrane region" description="Helical" evidence="1">
    <location>
        <begin position="37"/>
        <end position="58"/>
    </location>
</feature>
<feature type="transmembrane region" description="Helical" evidence="1">
    <location>
        <begin position="124"/>
        <end position="142"/>
    </location>
</feature>
<proteinExistence type="predicted"/>
<sequence length="221" mass="26508">MENTFLFSNTHLIMLLIFSVFLYLCPKLTKHLLPYSYIVEKIICILIILEITFEQFSYISMGSYDVYTCLPIRISRFTSYICIAILFFKNYQLFNIFFSWSLVCSIGGMIYFPNLGYRYPNILYYLFFFSNCILVYATVYLTEVRKFNINKYALRDNFIFCILYFSFIYFLNTFTNANYPYGFSSYNLLSAITFTLITTIIYIPILYSNKEFSFNFRKRKK</sequence>
<accession>A0A1V1I2S7</accession>
<feature type="transmembrane region" description="Helical" evidence="1">
    <location>
        <begin position="154"/>
        <end position="174"/>
    </location>
</feature>